<evidence type="ECO:0000313" key="2">
    <source>
        <dbReference type="Proteomes" id="UP000533533"/>
    </source>
</evidence>
<dbReference type="EMBL" id="JACHVZ010000016">
    <property type="protein sequence ID" value="MBB2930964.1"/>
    <property type="molecule type" value="Genomic_DNA"/>
</dbReference>
<evidence type="ECO:0000313" key="1">
    <source>
        <dbReference type="EMBL" id="MBB2930964.1"/>
    </source>
</evidence>
<reference evidence="1 2" key="1">
    <citation type="submission" date="2020-08" db="EMBL/GenBank/DDBJ databases">
        <title>Genomic Encyclopedia of Type Strains, Phase IV (KMG-V): Genome sequencing to study the core and pangenomes of soil and plant-associated prokaryotes.</title>
        <authorList>
            <person name="Whitman W."/>
        </authorList>
    </citation>
    <scope>NUCLEOTIDE SEQUENCE [LARGE SCALE GENOMIC DNA]</scope>
    <source>
        <strain evidence="1 2">SRMrh-85</strain>
    </source>
</reference>
<name>A0ABR6FU45_9BURK</name>
<gene>
    <name evidence="1" type="ORF">FHX59_005431</name>
</gene>
<comment type="caution">
    <text evidence="1">The sequence shown here is derived from an EMBL/GenBank/DDBJ whole genome shotgun (WGS) entry which is preliminary data.</text>
</comment>
<dbReference type="Proteomes" id="UP000533533">
    <property type="component" value="Unassembled WGS sequence"/>
</dbReference>
<keyword evidence="2" id="KW-1185">Reference proteome</keyword>
<sequence>MRRRHAERIEVSMTEGRTWRMCGLFYTAVLTRRSATTVPVRTLANPDDTPLSHALARA</sequence>
<proteinExistence type="predicted"/>
<organism evidence="1 2">
    <name type="scientific">Paraburkholderia silvatlantica</name>
    <dbReference type="NCBI Taxonomy" id="321895"/>
    <lineage>
        <taxon>Bacteria</taxon>
        <taxon>Pseudomonadati</taxon>
        <taxon>Pseudomonadota</taxon>
        <taxon>Betaproteobacteria</taxon>
        <taxon>Burkholderiales</taxon>
        <taxon>Burkholderiaceae</taxon>
        <taxon>Paraburkholderia</taxon>
    </lineage>
</organism>
<protein>
    <submittedName>
        <fullName evidence="1">Uncharacterized protein</fullName>
    </submittedName>
</protein>
<accession>A0ABR6FU45</accession>